<name>Q6JKN6_9MOLU</name>
<proteinExistence type="predicted"/>
<dbReference type="AlphaFoldDB" id="Q6JKN6"/>
<sequence>MFSDSKNKNFYFLNSILLLIIAIITAYNFLYLKEIDKNKDIKVINEVTEIREIEKKIAIPCLKCGTNTNTHIQEINGVKHHHYIVPDSEFKEDGIIKKDCSYIVFEPDEKPTLMHKFIKKLNPNYTGWVCWTPSFNENNTDLRIMTEIKHPPMDLVGIYFDKGTRFSGDDENDKDWDKYTFGEVVKATNGAENVYYFWRTPNMLEKYLQKMTSDSAYQKIYNRKQHPQSNKPHCPPFAKFLTQEDIDNL</sequence>
<evidence type="ECO:0000256" key="1">
    <source>
        <dbReference type="SAM" id="Phobius"/>
    </source>
</evidence>
<protein>
    <submittedName>
        <fullName evidence="2">Uncharacterized protein</fullName>
    </submittedName>
</protein>
<geneLocation type="plasmid" evidence="2">
    <name>pBLTVA-1</name>
</geneLocation>
<keyword evidence="1" id="KW-0472">Membrane</keyword>
<evidence type="ECO:0000313" key="2">
    <source>
        <dbReference type="EMBL" id="AAR84204.1"/>
    </source>
</evidence>
<keyword evidence="1" id="KW-1133">Transmembrane helix</keyword>
<dbReference type="EMBL" id="AY423627">
    <property type="protein sequence ID" value="AAR84204.1"/>
    <property type="molecule type" value="Genomic_DNA"/>
</dbReference>
<dbReference type="RefSeq" id="WP_011178416.1">
    <property type="nucleotide sequence ID" value="NC_005913.1"/>
</dbReference>
<reference evidence="2" key="1">
    <citation type="journal article" date="2004" name="Microbiology">
        <title>Sequence analysis of two plasmids from the phytoplasma beet leafhopper-transmitted virescence agent.</title>
        <authorList>
            <person name="Liefting L.W."/>
            <person name="Shaw M.E."/>
            <person name="Kirkpatrick B.C."/>
        </authorList>
    </citation>
    <scope>NUCLEOTIDE SEQUENCE</scope>
    <source>
        <plasmid evidence="2">pBLTVA-1</plasmid>
    </source>
</reference>
<keyword evidence="2" id="KW-0614">Plasmid</keyword>
<keyword evidence="1" id="KW-0812">Transmembrane</keyword>
<accession>Q6JKN6</accession>
<feature type="transmembrane region" description="Helical" evidence="1">
    <location>
        <begin position="12"/>
        <end position="32"/>
    </location>
</feature>
<organism evidence="2">
    <name type="scientific">Beet leafhopper transmitted virescence phytoplasma</name>
    <dbReference type="NCBI Taxonomy" id="37694"/>
    <lineage>
        <taxon>Bacteria</taxon>
        <taxon>Bacillati</taxon>
        <taxon>Mycoplasmatota</taxon>
        <taxon>Mollicutes</taxon>
        <taxon>Acholeplasmatales</taxon>
        <taxon>Acholeplasmataceae</taxon>
        <taxon>Candidatus Phytoplasma</taxon>
    </lineage>
</organism>